<proteinExistence type="predicted"/>
<keyword evidence="2" id="KW-1185">Reference proteome</keyword>
<protein>
    <submittedName>
        <fullName evidence="1">Uncharacterized protein</fullName>
    </submittedName>
</protein>
<comment type="caution">
    <text evidence="1">The sequence shown here is derived from an EMBL/GenBank/DDBJ whole genome shotgun (WGS) entry which is preliminary data.</text>
</comment>
<name>A0A0M2NMY7_9FIRM</name>
<dbReference type="EMBL" id="LAYJ01000067">
    <property type="protein sequence ID" value="KKI51782.1"/>
    <property type="molecule type" value="Genomic_DNA"/>
</dbReference>
<accession>A0A0M2NMY7</accession>
<dbReference type="STRING" id="270498.CHK_0718"/>
<dbReference type="AlphaFoldDB" id="A0A0M2NMY7"/>
<reference evidence="1 2" key="1">
    <citation type="submission" date="2015-04" db="EMBL/GenBank/DDBJ databases">
        <title>Draft genome sequence of bacteremic isolate Catabacter hongkongensis type strain HKU16T.</title>
        <authorList>
            <person name="Lau S.K."/>
            <person name="Teng J.L."/>
            <person name="Huang Y."/>
            <person name="Curreem S.O."/>
            <person name="Tsui S.K."/>
            <person name="Woo P.C."/>
        </authorList>
    </citation>
    <scope>NUCLEOTIDE SEQUENCE [LARGE SCALE GENOMIC DNA]</scope>
    <source>
        <strain evidence="1 2">HKU16</strain>
    </source>
</reference>
<sequence>MPKIIPASVALTPSEIKNGVKNGRYRYNENQKKQVVINNINFFNGCSSYQ</sequence>
<dbReference type="Proteomes" id="UP000034076">
    <property type="component" value="Unassembled WGS sequence"/>
</dbReference>
<gene>
    <name evidence="1" type="ORF">CHK_0718</name>
</gene>
<evidence type="ECO:0000313" key="1">
    <source>
        <dbReference type="EMBL" id="KKI51782.1"/>
    </source>
</evidence>
<organism evidence="1 2">
    <name type="scientific">Christensenella hongkongensis</name>
    <dbReference type="NCBI Taxonomy" id="270498"/>
    <lineage>
        <taxon>Bacteria</taxon>
        <taxon>Bacillati</taxon>
        <taxon>Bacillota</taxon>
        <taxon>Clostridia</taxon>
        <taxon>Christensenellales</taxon>
        <taxon>Christensenellaceae</taxon>
        <taxon>Christensenella</taxon>
    </lineage>
</organism>
<evidence type="ECO:0000313" key="2">
    <source>
        <dbReference type="Proteomes" id="UP000034076"/>
    </source>
</evidence>